<reference evidence="4" key="2">
    <citation type="journal article" date="2021" name="Microorganisms">
        <title>The Ever-Expanding Pseudomonas Genus: Description of 43 New Species and Partition of the Pseudomonas putida Group.</title>
        <authorList>
            <person name="Girard L."/>
            <person name="Lood C."/>
            <person name="Hofte M."/>
            <person name="Vandamme P."/>
            <person name="Rokni-Zadeh H."/>
            <person name="van Noort V."/>
            <person name="Lavigne R."/>
            <person name="De Mot R."/>
        </authorList>
    </citation>
    <scope>NUCLEOTIDE SEQUENCE</scope>
    <source>
        <strain evidence="4">OE 48.2</strain>
    </source>
</reference>
<dbReference type="KEGG" id="pze:HU754_000335"/>
<dbReference type="CDD" id="cd16903">
    <property type="entry name" value="pesticin_lyz-like"/>
    <property type="match status" value="1"/>
</dbReference>
<keyword evidence="2" id="KW-0081">Bacteriolytic enzyme</keyword>
<dbReference type="GO" id="GO:0004222">
    <property type="term" value="F:metalloendopeptidase activity"/>
    <property type="evidence" value="ECO:0007669"/>
    <property type="project" value="TreeGrafter"/>
</dbReference>
<dbReference type="Gene3D" id="1.10.530.40">
    <property type="match status" value="1"/>
</dbReference>
<dbReference type="Pfam" id="PF01551">
    <property type="entry name" value="Peptidase_M23"/>
    <property type="match status" value="1"/>
</dbReference>
<keyword evidence="1" id="KW-0929">Antimicrobial</keyword>
<dbReference type="InterPro" id="IPR023347">
    <property type="entry name" value="Lysozyme_dom_sf"/>
</dbReference>
<dbReference type="InterPro" id="IPR016047">
    <property type="entry name" value="M23ase_b-sheet_dom"/>
</dbReference>
<dbReference type="InterPro" id="IPR050570">
    <property type="entry name" value="Cell_wall_metabolism_enzyme"/>
</dbReference>
<dbReference type="CDD" id="cd12797">
    <property type="entry name" value="M23_peptidase"/>
    <property type="match status" value="1"/>
</dbReference>
<dbReference type="EMBL" id="CP077090">
    <property type="protein sequence ID" value="QXI11900.1"/>
    <property type="molecule type" value="Genomic_DNA"/>
</dbReference>
<dbReference type="InterPro" id="IPR011055">
    <property type="entry name" value="Dup_hybrid_motif"/>
</dbReference>
<sequence length="897" mass="99221">MSFNEVMLRVLPPVDGHQPHITGVYGEQRASGPHGGTDFNYIGGQNGINLQNPKVYAPIAGTVTFTGGNYGTIKIKDADGNSHEILHTSSHVVSQGATVAAGDEIGTMGGKGPNGITQYPRHVHYQMKDPNGNLISPELWWGQQAVAPSTAAPEPVAFSLLNFQFPIRKSGGGRYKDADEVFSILQGETSGNYLLGSHKFWHGGIHISNSSAPQCVSDEPIRCMADGVVVAYRLNKDYEKSTFEGEGGSEELKYSSSFCLVRHDYKSPPNTQVTPNTNNILTFYSLYMHLLPFQHYPLEPGGGTIARSKPGYWQGKVRAKVTGSGLILRNAPSTLTDGANAGTKKGSSMVLSTNSTIEFDSSKILNLKLNGKLLRMAECVFIPSTSNPPTGLKNQNGAVPSSFWACVEDVSPNRVVEWLELTPASFDVVVPMNAKIKAGDTIGYLGLNEVLEGPNGGVVRKRQVHLEIFTLDPKVDDFLKNTAGVKKGKRYIHLPAGTILTKKTPEIGSVPLETDHCVELSKAPIFKDPAEWYEVAVKENSQDVKGLIRKAEAKIVTQHDWGKIGFRIVKENNSSSDGFLDPDDMPVFFKELYEELDKLGNHDNKVTPEDFPEALKNVDFRDHWSKLVAYHPTEWKEKSESAKWTRLNQMLEGSPAILKLEKDRIDKLVFWDDPAIQEKGLGDGNIWHFHPIAMIGNFLAKEASKAGQITYDAEGNDTPGSPFFSRHIHWPGNDLSGVTLGRGYDMGFRSETEIYNHMIAAGVADAQATKISKGRLYKGSHARDFVAQNRSDIGTITIEQQEALFDLIYPGYVTKAIANYNYWTAHFSDRLEWDALSQIVKDILVDFVYQGFTKGENPMKAGMKDDVDQLISYIENNPTIRQYEDGRKRAAYLRKNR</sequence>
<dbReference type="SUPFAM" id="SSF51261">
    <property type="entry name" value="Duplicated hybrid motif"/>
    <property type="match status" value="1"/>
</dbReference>
<accession>A0A9E6TBR4</accession>
<gene>
    <name evidence="4" type="ORF">HU754_000335</name>
</gene>
<dbReference type="AlphaFoldDB" id="A0A9E6TBR4"/>
<dbReference type="Proteomes" id="UP000627092">
    <property type="component" value="Chromosome"/>
</dbReference>
<dbReference type="GO" id="GO:0042742">
    <property type="term" value="P:defense response to bacterium"/>
    <property type="evidence" value="ECO:0007669"/>
    <property type="project" value="UniProtKB-KW"/>
</dbReference>
<evidence type="ECO:0000313" key="4">
    <source>
        <dbReference type="EMBL" id="QXI11900.1"/>
    </source>
</evidence>
<evidence type="ECO:0000256" key="2">
    <source>
        <dbReference type="ARBA" id="ARBA00022638"/>
    </source>
</evidence>
<protein>
    <submittedName>
        <fullName evidence="4">Peptidoglycan DD-metalloendopeptidase family protein</fullName>
    </submittedName>
</protein>
<dbReference type="Gene3D" id="2.70.70.10">
    <property type="entry name" value="Glucose Permease (Domain IIA)"/>
    <property type="match status" value="1"/>
</dbReference>
<dbReference type="PANTHER" id="PTHR21666:SF294">
    <property type="entry name" value="PEPTIDASE M23"/>
    <property type="match status" value="1"/>
</dbReference>
<organism evidence="4 5">
    <name type="scientific">Pseudomonas zeae</name>
    <dbReference type="NCBI Taxonomy" id="2745510"/>
    <lineage>
        <taxon>Bacteria</taxon>
        <taxon>Pseudomonadati</taxon>
        <taxon>Pseudomonadota</taxon>
        <taxon>Gammaproteobacteria</taxon>
        <taxon>Pseudomonadales</taxon>
        <taxon>Pseudomonadaceae</taxon>
        <taxon>Pseudomonas</taxon>
    </lineage>
</organism>
<evidence type="ECO:0000259" key="3">
    <source>
        <dbReference type="Pfam" id="PF01551"/>
    </source>
</evidence>
<dbReference type="PANTHER" id="PTHR21666">
    <property type="entry name" value="PEPTIDASE-RELATED"/>
    <property type="match status" value="1"/>
</dbReference>
<dbReference type="GO" id="GO:0003796">
    <property type="term" value="F:lysozyme activity"/>
    <property type="evidence" value="ECO:0007669"/>
    <property type="project" value="InterPro"/>
</dbReference>
<proteinExistence type="predicted"/>
<dbReference type="RefSeq" id="WP_186620190.1">
    <property type="nucleotide sequence ID" value="NZ_CP077090.1"/>
</dbReference>
<dbReference type="GO" id="GO:0031640">
    <property type="term" value="P:killing of cells of another organism"/>
    <property type="evidence" value="ECO:0007669"/>
    <property type="project" value="UniProtKB-KW"/>
</dbReference>
<reference evidence="4" key="1">
    <citation type="journal article" date="2020" name="Microorganisms">
        <title>Reliable Identification of Environmental Pseudomonas Isolates Using the rpoD Gene.</title>
        <authorList>
            <consortium name="The Broad Institute Genome Sequencing Platform"/>
            <person name="Girard L."/>
            <person name="Lood C."/>
            <person name="Rokni-Zadeh H."/>
            <person name="van Noort V."/>
            <person name="Lavigne R."/>
            <person name="De Mot R."/>
        </authorList>
    </citation>
    <scope>NUCLEOTIDE SEQUENCE</scope>
    <source>
        <strain evidence="4">OE 48.2</strain>
    </source>
</reference>
<name>A0A9E6TBR4_9PSED</name>
<evidence type="ECO:0000313" key="5">
    <source>
        <dbReference type="Proteomes" id="UP000627092"/>
    </source>
</evidence>
<feature type="domain" description="M23ase beta-sheet core" evidence="3">
    <location>
        <begin position="46"/>
        <end position="135"/>
    </location>
</feature>
<evidence type="ECO:0000256" key="1">
    <source>
        <dbReference type="ARBA" id="ARBA00022529"/>
    </source>
</evidence>